<dbReference type="STRING" id="1213859.L2FHT6"/>
<dbReference type="InterPro" id="IPR035979">
    <property type="entry name" value="RBD_domain_sf"/>
</dbReference>
<protein>
    <submittedName>
        <fullName evidence="5">RNA binding domain-containing protein</fullName>
    </submittedName>
</protein>
<dbReference type="PROSITE" id="PS50102">
    <property type="entry name" value="RRM"/>
    <property type="match status" value="1"/>
</dbReference>
<proteinExistence type="predicted"/>
<gene>
    <name evidence="5" type="ORF">CGGC5_13516</name>
</gene>
<dbReference type="EMBL" id="KB021166">
    <property type="protein sequence ID" value="ELA25298.1"/>
    <property type="molecule type" value="Genomic_DNA"/>
</dbReference>
<evidence type="ECO:0000256" key="3">
    <source>
        <dbReference type="SAM" id="MobiDB-lite"/>
    </source>
</evidence>
<keyword evidence="1 2" id="KW-0694">RNA-binding</keyword>
<dbReference type="InterPro" id="IPR000504">
    <property type="entry name" value="RRM_dom"/>
</dbReference>
<feature type="compositionally biased region" description="Basic and acidic residues" evidence="3">
    <location>
        <begin position="337"/>
        <end position="357"/>
    </location>
</feature>
<reference evidence="5" key="1">
    <citation type="submission" date="2012-08" db="EMBL/GenBank/DDBJ databases">
        <title>Genome analysis of Colletotrichum orbiculare and Colletotrichum fructicola.</title>
        <authorList>
            <person name="Gan P.H.P."/>
            <person name="Ikeda K."/>
            <person name="Irieda H."/>
            <person name="Narusaka M."/>
            <person name="O'Connell R.J."/>
            <person name="Narusaka Y."/>
            <person name="Takano Y."/>
            <person name="Kubo Y."/>
            <person name="Shirasu K."/>
        </authorList>
    </citation>
    <scope>NUCLEOTIDE SEQUENCE</scope>
    <source>
        <strain evidence="5">Nara gc5</strain>
    </source>
</reference>
<sequence length="430" mass="46315">MADKLDRSLDEILAGEKVPSLQLLTRCPSQADDASTEERRPTTTTAGVALLEGANVIARNTLVMALESEWVHDRFEEHDSRRGPNNRRRRDSPEQRDSSSAKLRVDNVHYELTAEDLEELFNRIGPVVKLDLKYDRAGRSEGIAFVTMSTREDAQEAIKEFDGANANGQPIKLSFMSGGHGGRSSRNPFDSAVMPGRPLSERISAPGGRSRSMSPGRKYDMDDAASKGIDRYIPGTRSRSPMPDVAGVAEEGGRGGGGGGGGGGRSNGRTRKTQEELDAEMADYFGGGNSGETAPEANGGANAAGAAARGRTISTGLNNPFCACLCKVHADMQKLDVSKESRDASDKGGKEARHVDGQKPTISNPSSKDQLPGRGTQVKVRAPIMGVWTLWRTTVRFSKYPKIKIVVPMFLLRSADPQVASSRMAKNKQA</sequence>
<dbReference type="PANTHER" id="PTHR19965:SF82">
    <property type="entry name" value="THO COMPLEX SUBUNIT 4"/>
    <property type="match status" value="1"/>
</dbReference>
<feature type="region of interest" description="Disordered" evidence="3">
    <location>
        <begin position="26"/>
        <end position="46"/>
    </location>
</feature>
<feature type="compositionally biased region" description="Basic and acidic residues" evidence="3">
    <location>
        <begin position="217"/>
        <end position="230"/>
    </location>
</feature>
<dbReference type="GO" id="GO:0005634">
    <property type="term" value="C:nucleus"/>
    <property type="evidence" value="ECO:0007669"/>
    <property type="project" value="TreeGrafter"/>
</dbReference>
<evidence type="ECO:0000313" key="5">
    <source>
        <dbReference type="EMBL" id="ELA25298.1"/>
    </source>
</evidence>
<dbReference type="GO" id="GO:0003729">
    <property type="term" value="F:mRNA binding"/>
    <property type="evidence" value="ECO:0007669"/>
    <property type="project" value="TreeGrafter"/>
</dbReference>
<dbReference type="InterPro" id="IPR051229">
    <property type="entry name" value="ALYREF_mRNA_export"/>
</dbReference>
<feature type="region of interest" description="Disordered" evidence="3">
    <location>
        <begin position="76"/>
        <end position="103"/>
    </location>
</feature>
<dbReference type="InterPro" id="IPR012677">
    <property type="entry name" value="Nucleotide-bd_a/b_plait_sf"/>
</dbReference>
<feature type="compositionally biased region" description="Polar residues" evidence="3">
    <location>
        <begin position="360"/>
        <end position="369"/>
    </location>
</feature>
<dbReference type="HOGENOM" id="CLU_052367_4_0_1"/>
<dbReference type="Gene3D" id="3.30.70.330">
    <property type="match status" value="1"/>
</dbReference>
<evidence type="ECO:0000256" key="1">
    <source>
        <dbReference type="ARBA" id="ARBA00022884"/>
    </source>
</evidence>
<dbReference type="AlphaFoldDB" id="L2FHT6"/>
<feature type="domain" description="RRM" evidence="4">
    <location>
        <begin position="101"/>
        <end position="178"/>
    </location>
</feature>
<dbReference type="Pfam" id="PF00076">
    <property type="entry name" value="RRM_1"/>
    <property type="match status" value="1"/>
</dbReference>
<dbReference type="PANTHER" id="PTHR19965">
    <property type="entry name" value="RNA AND EXPORT FACTOR BINDING PROTEIN"/>
    <property type="match status" value="1"/>
</dbReference>
<evidence type="ECO:0000259" key="4">
    <source>
        <dbReference type="PROSITE" id="PS50102"/>
    </source>
</evidence>
<feature type="region of interest" description="Disordered" evidence="3">
    <location>
        <begin position="337"/>
        <end position="376"/>
    </location>
</feature>
<dbReference type="CDD" id="cd12418">
    <property type="entry name" value="RRM_Aly_REF_like"/>
    <property type="match status" value="1"/>
</dbReference>
<feature type="compositionally biased region" description="Basic and acidic residues" evidence="3">
    <location>
        <begin position="91"/>
        <end position="103"/>
    </location>
</feature>
<name>L2FHT6_COLFN</name>
<dbReference type="SUPFAM" id="SSF54928">
    <property type="entry name" value="RNA-binding domain, RBD"/>
    <property type="match status" value="1"/>
</dbReference>
<accession>L2FHT6</accession>
<dbReference type="SMART" id="SM00360">
    <property type="entry name" value="RRM"/>
    <property type="match status" value="1"/>
</dbReference>
<organism evidence="5">
    <name type="scientific">Colletotrichum fructicola (strain Nara gc5)</name>
    <name type="common">Anthracnose fungus</name>
    <name type="synonym">Colletotrichum gloeosporioides (strain Nara gc5)</name>
    <dbReference type="NCBI Taxonomy" id="1213859"/>
    <lineage>
        <taxon>Eukaryota</taxon>
        <taxon>Fungi</taxon>
        <taxon>Dikarya</taxon>
        <taxon>Ascomycota</taxon>
        <taxon>Pezizomycotina</taxon>
        <taxon>Sordariomycetes</taxon>
        <taxon>Hypocreomycetidae</taxon>
        <taxon>Glomerellales</taxon>
        <taxon>Glomerellaceae</taxon>
        <taxon>Colletotrichum</taxon>
        <taxon>Colletotrichum gloeosporioides species complex</taxon>
    </lineage>
</organism>
<feature type="region of interest" description="Disordered" evidence="3">
    <location>
        <begin position="178"/>
        <end position="272"/>
    </location>
</feature>
<feature type="compositionally biased region" description="Gly residues" evidence="3">
    <location>
        <begin position="254"/>
        <end position="266"/>
    </location>
</feature>
<evidence type="ECO:0000256" key="2">
    <source>
        <dbReference type="PROSITE-ProRule" id="PRU00176"/>
    </source>
</evidence>